<comment type="subcellular location">
    <subcellularLocation>
        <location evidence="1">Endomembrane system</location>
    </subcellularLocation>
</comment>
<dbReference type="GO" id="GO:0005783">
    <property type="term" value="C:endoplasmic reticulum"/>
    <property type="evidence" value="ECO:0007669"/>
    <property type="project" value="TreeGrafter"/>
</dbReference>
<dbReference type="Proteomes" id="UP000504611">
    <property type="component" value="Unplaced"/>
</dbReference>
<keyword evidence="8" id="KW-1185">Reference proteome</keyword>
<evidence type="ECO:0000256" key="3">
    <source>
        <dbReference type="ARBA" id="ARBA00022553"/>
    </source>
</evidence>
<dbReference type="Gene3D" id="3.90.190.10">
    <property type="entry name" value="Protein tyrosine phosphatase superfamily"/>
    <property type="match status" value="1"/>
</dbReference>
<sequence>MVWEQRSRGVVMLNRVVEKGSIKCAQYWPQREEGDAVFEDTNFKLTFVSEDVKSYYTVRQLELENLSVSLRLSV</sequence>
<dbReference type="Pfam" id="PF00102">
    <property type="entry name" value="Y_phosphatase"/>
    <property type="match status" value="1"/>
</dbReference>
<dbReference type="PANTHER" id="PTHR46047:SF2">
    <property type="entry name" value="TYROSINE-PROTEIN PHOSPHATASE NON-RECEPTOR TYPE 1"/>
    <property type="match status" value="1"/>
</dbReference>
<dbReference type="InterPro" id="IPR051985">
    <property type="entry name" value="NR_tyrosine_phosphatase"/>
</dbReference>
<evidence type="ECO:0000256" key="5">
    <source>
        <dbReference type="ARBA" id="ARBA00022912"/>
    </source>
</evidence>
<evidence type="ECO:0000313" key="8">
    <source>
        <dbReference type="Proteomes" id="UP000504611"/>
    </source>
</evidence>
<evidence type="ECO:0000256" key="6">
    <source>
        <dbReference type="ARBA" id="ARBA00023136"/>
    </source>
</evidence>
<reference evidence="9" key="1">
    <citation type="submission" date="2025-08" db="UniProtKB">
        <authorList>
            <consortium name="RefSeq"/>
        </authorList>
    </citation>
    <scope>IDENTIFICATION</scope>
    <source>
        <tissue evidence="9">Muscle</tissue>
    </source>
</reference>
<dbReference type="PROSITE" id="PS50055">
    <property type="entry name" value="TYR_PHOSPHATASE_PTP"/>
    <property type="match status" value="1"/>
</dbReference>
<evidence type="ECO:0000313" key="9">
    <source>
        <dbReference type="RefSeq" id="XP_010776824.1"/>
    </source>
</evidence>
<evidence type="ECO:0000259" key="7">
    <source>
        <dbReference type="PROSITE" id="PS50055"/>
    </source>
</evidence>
<dbReference type="EC" id="3.1.3.48" evidence="2"/>
<keyword evidence="5" id="KW-0904">Protein phosphatase</keyword>
<dbReference type="OrthoDB" id="9450131at2759"/>
<proteinExistence type="predicted"/>
<dbReference type="InterPro" id="IPR029021">
    <property type="entry name" value="Prot-tyrosine_phosphatase-like"/>
</dbReference>
<dbReference type="GO" id="GO:1903898">
    <property type="term" value="P:negative regulation of PERK-mediated unfolded protein response"/>
    <property type="evidence" value="ECO:0007669"/>
    <property type="project" value="TreeGrafter"/>
</dbReference>
<evidence type="ECO:0000256" key="2">
    <source>
        <dbReference type="ARBA" id="ARBA00013064"/>
    </source>
</evidence>
<dbReference type="GO" id="GO:0005769">
    <property type="term" value="C:early endosome"/>
    <property type="evidence" value="ECO:0007669"/>
    <property type="project" value="TreeGrafter"/>
</dbReference>
<dbReference type="AlphaFoldDB" id="A0A6I9NGK8"/>
<accession>A0A6I9NGK8</accession>
<dbReference type="GO" id="GO:0019901">
    <property type="term" value="F:protein kinase binding"/>
    <property type="evidence" value="ECO:0007669"/>
    <property type="project" value="TreeGrafter"/>
</dbReference>
<dbReference type="PANTHER" id="PTHR46047">
    <property type="entry name" value="TYROSINE-PROTEIN PHOSPHATASE NON-RECEPTOR TYPE 61F"/>
    <property type="match status" value="1"/>
</dbReference>
<keyword evidence="4" id="KW-0378">Hydrolase</keyword>
<dbReference type="GO" id="GO:0070373">
    <property type="term" value="P:negative regulation of ERK1 and ERK2 cascade"/>
    <property type="evidence" value="ECO:0007669"/>
    <property type="project" value="TreeGrafter"/>
</dbReference>
<dbReference type="KEGG" id="ncc:104951794"/>
<dbReference type="RefSeq" id="XP_010776824.1">
    <property type="nucleotide sequence ID" value="XM_010778522.1"/>
</dbReference>
<protein>
    <recommendedName>
        <fullName evidence="2">protein-tyrosine-phosphatase</fullName>
        <ecNumber evidence="2">3.1.3.48</ecNumber>
    </recommendedName>
</protein>
<dbReference type="SUPFAM" id="SSF52799">
    <property type="entry name" value="(Phosphotyrosine protein) phosphatases II"/>
    <property type="match status" value="1"/>
</dbReference>
<keyword evidence="3" id="KW-0597">Phosphoprotein</keyword>
<dbReference type="GeneID" id="104951794"/>
<name>A0A6I9NGK8_9TELE</name>
<evidence type="ECO:0000256" key="4">
    <source>
        <dbReference type="ARBA" id="ARBA00022801"/>
    </source>
</evidence>
<evidence type="ECO:0000256" key="1">
    <source>
        <dbReference type="ARBA" id="ARBA00004308"/>
    </source>
</evidence>
<dbReference type="GO" id="GO:0004726">
    <property type="term" value="F:non-membrane spanning protein tyrosine phosphatase activity"/>
    <property type="evidence" value="ECO:0007669"/>
    <property type="project" value="TreeGrafter"/>
</dbReference>
<dbReference type="InterPro" id="IPR000242">
    <property type="entry name" value="PTP_cat"/>
</dbReference>
<keyword evidence="6" id="KW-0472">Membrane</keyword>
<feature type="domain" description="Tyrosine-protein phosphatase" evidence="7">
    <location>
        <begin position="1"/>
        <end position="74"/>
    </location>
</feature>
<organism evidence="8 9">
    <name type="scientific">Notothenia coriiceps</name>
    <name type="common">black rockcod</name>
    <dbReference type="NCBI Taxonomy" id="8208"/>
    <lineage>
        <taxon>Eukaryota</taxon>
        <taxon>Metazoa</taxon>
        <taxon>Chordata</taxon>
        <taxon>Craniata</taxon>
        <taxon>Vertebrata</taxon>
        <taxon>Euteleostomi</taxon>
        <taxon>Actinopterygii</taxon>
        <taxon>Neopterygii</taxon>
        <taxon>Teleostei</taxon>
        <taxon>Neoteleostei</taxon>
        <taxon>Acanthomorphata</taxon>
        <taxon>Eupercaria</taxon>
        <taxon>Perciformes</taxon>
        <taxon>Notothenioidei</taxon>
        <taxon>Nototheniidae</taxon>
        <taxon>Notothenia</taxon>
    </lineage>
</organism>
<gene>
    <name evidence="9" type="primary">LOC104951794</name>
</gene>